<keyword evidence="5 8" id="KW-1133">Transmembrane helix</keyword>
<dbReference type="GO" id="GO:0016757">
    <property type="term" value="F:glycosyltransferase activity"/>
    <property type="evidence" value="ECO:0007669"/>
    <property type="project" value="UniProtKB-KW"/>
</dbReference>
<evidence type="ECO:0000256" key="2">
    <source>
        <dbReference type="ARBA" id="ARBA00022676"/>
    </source>
</evidence>
<comment type="subcellular location">
    <subcellularLocation>
        <location evidence="1">Membrane</location>
        <topology evidence="1">Multi-pass membrane protein</topology>
    </subcellularLocation>
</comment>
<feature type="transmembrane region" description="Helical" evidence="8">
    <location>
        <begin position="81"/>
        <end position="98"/>
    </location>
</feature>
<feature type="transmembrane region" description="Helical" evidence="8">
    <location>
        <begin position="229"/>
        <end position="254"/>
    </location>
</feature>
<feature type="transmembrane region" description="Helical" evidence="8">
    <location>
        <begin position="200"/>
        <end position="222"/>
    </location>
</feature>
<keyword evidence="4 8" id="KW-0812">Transmembrane</keyword>
<dbReference type="InterPro" id="IPR049829">
    <property type="entry name" value="MptA/B-like"/>
</dbReference>
<feature type="transmembrane region" description="Helical" evidence="8">
    <location>
        <begin position="171"/>
        <end position="188"/>
    </location>
</feature>
<dbReference type="RefSeq" id="WP_098461719.1">
    <property type="nucleotide sequence ID" value="NZ_PDJC01000001.1"/>
</dbReference>
<evidence type="ECO:0000256" key="4">
    <source>
        <dbReference type="ARBA" id="ARBA00022692"/>
    </source>
</evidence>
<proteinExistence type="inferred from homology"/>
<feature type="transmembrane region" description="Helical" evidence="8">
    <location>
        <begin position="6"/>
        <end position="27"/>
    </location>
</feature>
<organism evidence="9 10">
    <name type="scientific">Propionicimonas paludicola</name>
    <dbReference type="NCBI Taxonomy" id="185243"/>
    <lineage>
        <taxon>Bacteria</taxon>
        <taxon>Bacillati</taxon>
        <taxon>Actinomycetota</taxon>
        <taxon>Actinomycetes</taxon>
        <taxon>Propionibacteriales</taxon>
        <taxon>Nocardioidaceae</taxon>
        <taxon>Propionicimonas</taxon>
    </lineage>
</organism>
<feature type="transmembrane region" description="Helical" evidence="8">
    <location>
        <begin position="415"/>
        <end position="434"/>
    </location>
</feature>
<keyword evidence="3 9" id="KW-0808">Transferase</keyword>
<feature type="transmembrane region" description="Helical" evidence="8">
    <location>
        <begin position="285"/>
        <end position="307"/>
    </location>
</feature>
<comment type="similarity">
    <text evidence="7">Belongs to the MptA/B family.</text>
</comment>
<dbReference type="AlphaFoldDB" id="A0A2A9CW46"/>
<evidence type="ECO:0000256" key="1">
    <source>
        <dbReference type="ARBA" id="ARBA00004141"/>
    </source>
</evidence>
<evidence type="ECO:0000313" key="10">
    <source>
        <dbReference type="Proteomes" id="UP000226079"/>
    </source>
</evidence>
<protein>
    <submittedName>
        <fullName evidence="9">Alpha-1,6-mannosyltransferase</fullName>
    </submittedName>
</protein>
<accession>A0A2A9CW46</accession>
<feature type="transmembrane region" description="Helical" evidence="8">
    <location>
        <begin position="377"/>
        <end position="403"/>
    </location>
</feature>
<feature type="transmembrane region" description="Helical" evidence="8">
    <location>
        <begin position="327"/>
        <end position="346"/>
    </location>
</feature>
<dbReference type="EMBL" id="PDJC01000001">
    <property type="protein sequence ID" value="PFG18356.1"/>
    <property type="molecule type" value="Genomic_DNA"/>
</dbReference>
<dbReference type="Proteomes" id="UP000226079">
    <property type="component" value="Unassembled WGS sequence"/>
</dbReference>
<evidence type="ECO:0000256" key="3">
    <source>
        <dbReference type="ARBA" id="ARBA00022679"/>
    </source>
</evidence>
<feature type="transmembrane region" description="Helical" evidence="8">
    <location>
        <begin position="56"/>
        <end position="75"/>
    </location>
</feature>
<keyword evidence="6 8" id="KW-0472">Membrane</keyword>
<gene>
    <name evidence="9" type="ORF">ATK74_2941</name>
</gene>
<dbReference type="GO" id="GO:0016020">
    <property type="term" value="C:membrane"/>
    <property type="evidence" value="ECO:0007669"/>
    <property type="project" value="UniProtKB-SubCell"/>
</dbReference>
<sequence length="473" mass="50148">MKPYPWLPAVLRVGLLGMLGSSLIAIGRLPEMIQADRVPGPALVQRLTQALGGREIAASLSMLGLAVLLLAWSRLREARYAPHQLVVFVAWVLPLLFIDGFNSNDPRAYLENGWSLNDGLNPYEVGMCHPQSPVRVDTGWCGQTAIYPPLALRLFQVFAWPRAGQPYSGLLGLRLLSLIGIALLWWAIRRLAASAKVDPSYAVWLAVLNPLTITQGIGGLHVDLLMAGVALAGLAVAWTRAGLVGGAIVVGIAAAIKQPALLVAVPVALVPIGLNRGFLRSAGRVLASVAISVATFAGLSVASGLGVGWLNAADAPFKYQNLGLARMVAWAQAVIDALFGTHWAGFGIETIRMATLIAGALLIGYLAIRYLDDPYQFLVAAALIWAVTGGAFREWYLILWAAALPLGRLGTSMRVAASVLIPFVGFYLSMTMGMRLNDKLAFAIALAGALLVNVREPLVGPKPPAVVAEPVAG</sequence>
<dbReference type="OrthoDB" id="5242303at2"/>
<feature type="transmembrane region" description="Helical" evidence="8">
    <location>
        <begin position="353"/>
        <end position="371"/>
    </location>
</feature>
<evidence type="ECO:0000256" key="7">
    <source>
        <dbReference type="ARBA" id="ARBA00043987"/>
    </source>
</evidence>
<evidence type="ECO:0000256" key="8">
    <source>
        <dbReference type="SAM" id="Phobius"/>
    </source>
</evidence>
<dbReference type="NCBIfam" id="NF038066">
    <property type="entry name" value="MptB"/>
    <property type="match status" value="1"/>
</dbReference>
<evidence type="ECO:0000256" key="5">
    <source>
        <dbReference type="ARBA" id="ARBA00022989"/>
    </source>
</evidence>
<keyword evidence="2 9" id="KW-0328">Glycosyltransferase</keyword>
<evidence type="ECO:0000313" key="9">
    <source>
        <dbReference type="EMBL" id="PFG18356.1"/>
    </source>
</evidence>
<feature type="transmembrane region" description="Helical" evidence="8">
    <location>
        <begin position="260"/>
        <end position="278"/>
    </location>
</feature>
<name>A0A2A9CW46_9ACTN</name>
<reference evidence="9 10" key="1">
    <citation type="submission" date="2017-10" db="EMBL/GenBank/DDBJ databases">
        <title>Sequencing the genomes of 1000 actinobacteria strains.</title>
        <authorList>
            <person name="Klenk H.-P."/>
        </authorList>
    </citation>
    <scope>NUCLEOTIDE SEQUENCE [LARGE SCALE GENOMIC DNA]</scope>
    <source>
        <strain evidence="9 10">DSM 15597</strain>
    </source>
</reference>
<keyword evidence="10" id="KW-1185">Reference proteome</keyword>
<comment type="caution">
    <text evidence="9">The sequence shown here is derived from an EMBL/GenBank/DDBJ whole genome shotgun (WGS) entry which is preliminary data.</text>
</comment>
<dbReference type="Pfam" id="PF26314">
    <property type="entry name" value="MptA_B_family"/>
    <property type="match status" value="1"/>
</dbReference>
<evidence type="ECO:0000256" key="6">
    <source>
        <dbReference type="ARBA" id="ARBA00023136"/>
    </source>
</evidence>